<evidence type="ECO:0000256" key="2">
    <source>
        <dbReference type="SAM" id="SignalP"/>
    </source>
</evidence>
<dbReference type="SUPFAM" id="SSF52058">
    <property type="entry name" value="L domain-like"/>
    <property type="match status" value="1"/>
</dbReference>
<proteinExistence type="predicted"/>
<feature type="signal peptide" evidence="2">
    <location>
        <begin position="1"/>
        <end position="19"/>
    </location>
</feature>
<reference evidence="3 4" key="1">
    <citation type="journal article" date="2011" name="J. Bacteriol.">
        <title>Complete genome of the cellulolytic ruminal bacterium Ruminococcus albus 7.</title>
        <authorList>
            <person name="Suen G."/>
            <person name="Stevenson D.M."/>
            <person name="Bruce D.C."/>
            <person name="Chertkov O."/>
            <person name="Copeland A."/>
            <person name="Cheng J.F."/>
            <person name="Detter C."/>
            <person name="Detter J.C."/>
            <person name="Goodwin L.A."/>
            <person name="Han C.S."/>
            <person name="Hauser L.J."/>
            <person name="Ivanova N.N."/>
            <person name="Kyrpides N.C."/>
            <person name="Land M.L."/>
            <person name="Lapidus A."/>
            <person name="Lucas S."/>
            <person name="Ovchinnikova G."/>
            <person name="Pitluck S."/>
            <person name="Tapia R."/>
            <person name="Woyke T."/>
            <person name="Boyum J."/>
            <person name="Mead D."/>
            <person name="Weimer P.J."/>
        </authorList>
    </citation>
    <scope>NUCLEOTIDE SEQUENCE [LARGE SCALE GENOMIC DNA]</scope>
    <source>
        <strain evidence="4">ATCC 27210 / DSM 20455 / JCM 14654 / NCDO 2250 / 7</strain>
    </source>
</reference>
<dbReference type="KEGG" id="ral:Rumal_0330"/>
<protein>
    <submittedName>
        <fullName evidence="3">Lipoprotein</fullName>
    </submittedName>
</protein>
<dbReference type="InterPro" id="IPR036116">
    <property type="entry name" value="FN3_sf"/>
</dbReference>
<evidence type="ECO:0000313" key="4">
    <source>
        <dbReference type="Proteomes" id="UP000006919"/>
    </source>
</evidence>
<dbReference type="InterPro" id="IPR011889">
    <property type="entry name" value="Liste_lipo_26"/>
</dbReference>
<dbReference type="Proteomes" id="UP000006919">
    <property type="component" value="Chromosome"/>
</dbReference>
<accession>E6UDQ9</accession>
<dbReference type="RefSeq" id="WP_013497079.1">
    <property type="nucleotide sequence ID" value="NC_014833.1"/>
</dbReference>
<dbReference type="PANTHER" id="PTHR24373">
    <property type="entry name" value="SLIT RELATED LEUCINE-RICH REPEAT NEURONAL PROTEIN"/>
    <property type="match status" value="1"/>
</dbReference>
<dbReference type="Pfam" id="PF03382">
    <property type="entry name" value="DUF285"/>
    <property type="match status" value="2"/>
</dbReference>
<keyword evidence="1 2" id="KW-0732">Signal</keyword>
<evidence type="ECO:0000313" key="3">
    <source>
        <dbReference type="EMBL" id="ADU20887.1"/>
    </source>
</evidence>
<dbReference type="InterPro" id="IPR013783">
    <property type="entry name" value="Ig-like_fold"/>
</dbReference>
<dbReference type="OrthoDB" id="5847479at2"/>
<dbReference type="Gene3D" id="2.60.40.10">
    <property type="entry name" value="Immunoglobulins"/>
    <property type="match status" value="1"/>
</dbReference>
<dbReference type="Gene3D" id="3.80.10.10">
    <property type="entry name" value="Ribonuclease Inhibitor"/>
    <property type="match status" value="2"/>
</dbReference>
<dbReference type="HOGENOM" id="CLU_567289_0_0_9"/>
<sequence precursor="true">MQVKKFMAVVMSLCMAAGAVSYGTPIITKNITAQAASIDCSCYSFDETTGVLTLRGEVDRDTLKEFGYYNDVKVISVTAEEGTVLPNNSSSLFYYYNNCTSIDLSKADASSVTDMSSIFAECSALKKIAVRDLDTSKVTNMADMFSGCKNLSSIDLSGFDTSNVTDMSGMFYGCTNLSSLDLRSFDTSKVTDMSAMFLNCKKLTALDVSGFDTGNVTNMGSMFYCCSGISRLDLSRFNTSNVTLMYSMFNGCSALTKLDISGFDTRKVTEMYTMFGGCTALTSLDLSSFDTSEVIYMNDMFTLCDGLNTITLGKDFKNIAQNTYLPNGDGWVNVNAPKTIISGNGKYAVIENSGKNTYKRFGTDTGNSDSTNTYPTNIKVEYSETYHQVRFTWNKVEGADRYGIAVYLAGKWRIQTQNITGTVYTSPKNLTTGKTYKIAVAARVNGSWDTTNPIKNAVTVTVK</sequence>
<dbReference type="SUPFAM" id="SSF49265">
    <property type="entry name" value="Fibronectin type III"/>
    <property type="match status" value="1"/>
</dbReference>
<evidence type="ECO:0000256" key="1">
    <source>
        <dbReference type="ARBA" id="ARBA00022729"/>
    </source>
</evidence>
<dbReference type="InterPro" id="IPR005046">
    <property type="entry name" value="DUF285"/>
</dbReference>
<dbReference type="NCBIfam" id="TIGR02167">
    <property type="entry name" value="Liste_lipo_26"/>
    <property type="match status" value="7"/>
</dbReference>
<dbReference type="EMBL" id="CP002403">
    <property type="protein sequence ID" value="ADU20887.1"/>
    <property type="molecule type" value="Genomic_DNA"/>
</dbReference>
<dbReference type="STRING" id="697329.Rumal_0330"/>
<dbReference type="PANTHER" id="PTHR24373:SF275">
    <property type="entry name" value="TIR DOMAIN-CONTAINING PROTEIN"/>
    <property type="match status" value="1"/>
</dbReference>
<dbReference type="InterPro" id="IPR050328">
    <property type="entry name" value="Dev_Immune_Receptor"/>
</dbReference>
<dbReference type="AlphaFoldDB" id="E6UDQ9"/>
<dbReference type="eggNOG" id="COG4886">
    <property type="taxonomic scope" value="Bacteria"/>
</dbReference>
<organism evidence="3 4">
    <name type="scientific">Ruminococcus albus (strain ATCC 27210 / DSM 20455 / JCM 14654 / NCDO 2250 / 7)</name>
    <dbReference type="NCBI Taxonomy" id="697329"/>
    <lineage>
        <taxon>Bacteria</taxon>
        <taxon>Bacillati</taxon>
        <taxon>Bacillota</taxon>
        <taxon>Clostridia</taxon>
        <taxon>Eubacteriales</taxon>
        <taxon>Oscillospiraceae</taxon>
        <taxon>Ruminococcus</taxon>
    </lineage>
</organism>
<feature type="chain" id="PRO_5038364890" evidence="2">
    <location>
        <begin position="20"/>
        <end position="463"/>
    </location>
</feature>
<name>E6UDQ9_RUMA7</name>
<keyword evidence="3" id="KW-0449">Lipoprotein</keyword>
<dbReference type="InterPro" id="IPR032675">
    <property type="entry name" value="LRR_dom_sf"/>
</dbReference>
<gene>
    <name evidence="3" type="ordered locus">Rumal_0330</name>
</gene>